<protein>
    <submittedName>
        <fullName evidence="3">Phosphopantetheine--protein transferase-like protein</fullName>
    </submittedName>
</protein>
<evidence type="ECO:0000256" key="1">
    <source>
        <dbReference type="ARBA" id="ARBA00022679"/>
    </source>
</evidence>
<dbReference type="SUPFAM" id="SSF56214">
    <property type="entry name" value="4'-phosphopantetheinyl transferase"/>
    <property type="match status" value="1"/>
</dbReference>
<accession>A0ABU1K972</accession>
<keyword evidence="1" id="KW-0808">Transferase</keyword>
<dbReference type="Gene3D" id="3.90.470.20">
    <property type="entry name" value="4'-phosphopantetheinyl transferase domain"/>
    <property type="match status" value="1"/>
</dbReference>
<sequence>MIGNDVVNLSLAKQESNWQRPRFLQKIFTKREQQQINKSSEPEKLVWLFWSMKEAAYKASQRLQNSSPTFNPSQFECKIDVEKHNFFRGKVSYKNETFFSTSLIIENTIFSYCKKNNSVEIFHKIVEAEKLKSEIIKSFSRLKNLPEENISIQKNENQIPYFFYEKEMLSNSFSLSHHGKFAAFIIAS</sequence>
<dbReference type="InterPro" id="IPR008278">
    <property type="entry name" value="4-PPantetheinyl_Trfase_dom"/>
</dbReference>
<reference evidence="3 4" key="1">
    <citation type="submission" date="2023-07" db="EMBL/GenBank/DDBJ databases">
        <title>Genomic Encyclopedia of Type Strains, Phase IV (KMG-IV): sequencing the most valuable type-strain genomes for metagenomic binning, comparative biology and taxonomic classification.</title>
        <authorList>
            <person name="Goeker M."/>
        </authorList>
    </citation>
    <scope>NUCLEOTIDE SEQUENCE [LARGE SCALE GENOMIC DNA]</scope>
    <source>
        <strain evidence="3 4">DSM 102814</strain>
    </source>
</reference>
<dbReference type="EMBL" id="JAVDQA010000007">
    <property type="protein sequence ID" value="MDR6301602.1"/>
    <property type="molecule type" value="Genomic_DNA"/>
</dbReference>
<dbReference type="RefSeq" id="WP_309729167.1">
    <property type="nucleotide sequence ID" value="NZ_JAVDQA010000007.1"/>
</dbReference>
<gene>
    <name evidence="3" type="ORF">GGR31_002272</name>
</gene>
<comment type="caution">
    <text evidence="3">The sequence shown here is derived from an EMBL/GenBank/DDBJ whole genome shotgun (WGS) entry which is preliminary data.</text>
</comment>
<dbReference type="Proteomes" id="UP001257659">
    <property type="component" value="Unassembled WGS sequence"/>
</dbReference>
<keyword evidence="4" id="KW-1185">Reference proteome</keyword>
<evidence type="ECO:0000313" key="4">
    <source>
        <dbReference type="Proteomes" id="UP001257659"/>
    </source>
</evidence>
<proteinExistence type="predicted"/>
<organism evidence="3 4">
    <name type="scientific">Mesonia maritima</name>
    <dbReference type="NCBI Taxonomy" id="1793873"/>
    <lineage>
        <taxon>Bacteria</taxon>
        <taxon>Pseudomonadati</taxon>
        <taxon>Bacteroidota</taxon>
        <taxon>Flavobacteriia</taxon>
        <taxon>Flavobacteriales</taxon>
        <taxon>Flavobacteriaceae</taxon>
        <taxon>Mesonia</taxon>
    </lineage>
</organism>
<dbReference type="InterPro" id="IPR037143">
    <property type="entry name" value="4-PPantetheinyl_Trfase_dom_sf"/>
</dbReference>
<feature type="domain" description="4'-phosphopantetheinyl transferase" evidence="2">
    <location>
        <begin position="2"/>
        <end position="88"/>
    </location>
</feature>
<evidence type="ECO:0000259" key="2">
    <source>
        <dbReference type="Pfam" id="PF01648"/>
    </source>
</evidence>
<dbReference type="Pfam" id="PF01648">
    <property type="entry name" value="ACPS"/>
    <property type="match status" value="1"/>
</dbReference>
<evidence type="ECO:0000313" key="3">
    <source>
        <dbReference type="EMBL" id="MDR6301602.1"/>
    </source>
</evidence>
<name>A0ABU1K972_9FLAO</name>